<proteinExistence type="predicted"/>
<name>A0A1H9R3X6_9RHOB</name>
<organism evidence="3 4">
    <name type="scientific">Tranquillimonas rosea</name>
    <dbReference type="NCBI Taxonomy" id="641238"/>
    <lineage>
        <taxon>Bacteria</taxon>
        <taxon>Pseudomonadati</taxon>
        <taxon>Pseudomonadota</taxon>
        <taxon>Alphaproteobacteria</taxon>
        <taxon>Rhodobacterales</taxon>
        <taxon>Roseobacteraceae</taxon>
        <taxon>Tranquillimonas</taxon>
    </lineage>
</organism>
<keyword evidence="1" id="KW-0732">Signal</keyword>
<sequence length="265" mass="27655">MRRILLLLLALTCAASPAIAQTMPEDVAEVSLLPGWRTERGTHMAALRIDLAPGWKTYWRSPGDAGIPPVFRWTGTRNVSTAAVHWPVPKVFDQAGMRSIGYGGSVIIPIELGLRDARDAARLAGEIEIGVCHDICIPYSTTVAAALPAGGSADPRIAAALGDQPATARASGAGPLACRIDPISDGIALTAQLDIPRLGPDETVVAELPGTDLWISPAETRRDGTTLTTRVEIVPPDGGPVALDRGALRLTVIGGGRAVDIRGCG</sequence>
<dbReference type="STRING" id="641238.SAMN04490244_102115"/>
<evidence type="ECO:0000313" key="4">
    <source>
        <dbReference type="Proteomes" id="UP000198885"/>
    </source>
</evidence>
<protein>
    <submittedName>
        <fullName evidence="3">Thiol-disulfide interchange protein, contains DsbC and DsbD domains</fullName>
    </submittedName>
</protein>
<evidence type="ECO:0000313" key="3">
    <source>
        <dbReference type="EMBL" id="SER67408.1"/>
    </source>
</evidence>
<feature type="domain" description="Thiol:disulfide interchange protein DsbD N-terminal" evidence="2">
    <location>
        <begin position="36"/>
        <end position="145"/>
    </location>
</feature>
<dbReference type="EMBL" id="FOGU01000002">
    <property type="protein sequence ID" value="SER67408.1"/>
    <property type="molecule type" value="Genomic_DNA"/>
</dbReference>
<gene>
    <name evidence="3" type="ORF">SAMN04490244_102115</name>
</gene>
<dbReference type="RefSeq" id="WP_092688560.1">
    <property type="nucleotide sequence ID" value="NZ_CBDDGO010000004.1"/>
</dbReference>
<keyword evidence="4" id="KW-1185">Reference proteome</keyword>
<dbReference type="Pfam" id="PF11412">
    <property type="entry name" value="DsbD_N"/>
    <property type="match status" value="1"/>
</dbReference>
<feature type="chain" id="PRO_5011760977" evidence="1">
    <location>
        <begin position="21"/>
        <end position="265"/>
    </location>
</feature>
<dbReference type="AlphaFoldDB" id="A0A1H9R3X6"/>
<dbReference type="OrthoDB" id="9811036at2"/>
<evidence type="ECO:0000256" key="1">
    <source>
        <dbReference type="SAM" id="SignalP"/>
    </source>
</evidence>
<evidence type="ECO:0000259" key="2">
    <source>
        <dbReference type="Pfam" id="PF11412"/>
    </source>
</evidence>
<accession>A0A1H9R3X6</accession>
<dbReference type="Proteomes" id="UP000198885">
    <property type="component" value="Unassembled WGS sequence"/>
</dbReference>
<feature type="signal peptide" evidence="1">
    <location>
        <begin position="1"/>
        <end position="20"/>
    </location>
</feature>
<dbReference type="InterPro" id="IPR028250">
    <property type="entry name" value="DsbDN"/>
</dbReference>
<reference evidence="3 4" key="1">
    <citation type="submission" date="2016-10" db="EMBL/GenBank/DDBJ databases">
        <authorList>
            <person name="de Groot N.N."/>
        </authorList>
    </citation>
    <scope>NUCLEOTIDE SEQUENCE [LARGE SCALE GENOMIC DNA]</scope>
    <source>
        <strain evidence="3 4">DSM 23042</strain>
    </source>
</reference>